<name>A0ABS3HNW6_9ENTE</name>
<protein>
    <recommendedName>
        <fullName evidence="3">Lipoprotein</fullName>
    </recommendedName>
</protein>
<evidence type="ECO:0000313" key="2">
    <source>
        <dbReference type="Proteomes" id="UP000664495"/>
    </source>
</evidence>
<evidence type="ECO:0008006" key="3">
    <source>
        <dbReference type="Google" id="ProtNLM"/>
    </source>
</evidence>
<sequence length="155" mass="18145">MKENLTIRKTKKVWIHTLNRTSIVFVIAVLLFLAFSGCAKTELTEKKLLLIKYGMTEKQVKSNLGNPQKIVTDSVEVRKLDQDFSEHSSDRLIGKDPDLFTKFLDGKQELKKIDKKLENSSSLTAYQYPYKNEFEEEAIWTIYFDKNRVIWMSFP</sequence>
<evidence type="ECO:0000313" key="1">
    <source>
        <dbReference type="EMBL" id="MBO0454634.1"/>
    </source>
</evidence>
<accession>A0ABS3HNW6</accession>
<dbReference type="Proteomes" id="UP000664495">
    <property type="component" value="Unassembled WGS sequence"/>
</dbReference>
<reference evidence="1 2" key="1">
    <citation type="submission" date="2021-03" db="EMBL/GenBank/DDBJ databases">
        <title>Enterococcal diversity collection.</title>
        <authorList>
            <person name="Gilmore M.S."/>
            <person name="Schwartzman J."/>
            <person name="Van Tyne D."/>
            <person name="Martin M."/>
            <person name="Earl A.M."/>
            <person name="Manson A.L."/>
            <person name="Straub T."/>
            <person name="Salamzade R."/>
            <person name="Saavedra J."/>
            <person name="Lebreton F."/>
            <person name="Prichula J."/>
            <person name="Schaufler K."/>
            <person name="Gaca A."/>
            <person name="Sgardioli B."/>
            <person name="Wagenaar J."/>
            <person name="Strong T."/>
        </authorList>
    </citation>
    <scope>NUCLEOTIDE SEQUENCE [LARGE SCALE GENOMIC DNA]</scope>
    <source>
        <strain evidence="1 2">MJM16</strain>
    </source>
</reference>
<gene>
    <name evidence="1" type="ORF">JZO85_20430</name>
</gene>
<organism evidence="1 2">
    <name type="scientific">Candidatus Enterococcus murrayae</name>
    <dbReference type="NCBI Taxonomy" id="2815321"/>
    <lineage>
        <taxon>Bacteria</taxon>
        <taxon>Bacillati</taxon>
        <taxon>Bacillota</taxon>
        <taxon>Bacilli</taxon>
        <taxon>Lactobacillales</taxon>
        <taxon>Enterococcaceae</taxon>
        <taxon>Enterococcus</taxon>
    </lineage>
</organism>
<keyword evidence="2" id="KW-1185">Reference proteome</keyword>
<proteinExistence type="predicted"/>
<dbReference type="RefSeq" id="WP_207110363.1">
    <property type="nucleotide sequence ID" value="NZ_JAFLVR010000067.1"/>
</dbReference>
<comment type="caution">
    <text evidence="1">The sequence shown here is derived from an EMBL/GenBank/DDBJ whole genome shotgun (WGS) entry which is preliminary data.</text>
</comment>
<dbReference type="EMBL" id="JAFLVR010000067">
    <property type="protein sequence ID" value="MBO0454634.1"/>
    <property type="molecule type" value="Genomic_DNA"/>
</dbReference>